<organism evidence="4">
    <name type="scientific">virus sp. ctn3M15</name>
    <dbReference type="NCBI Taxonomy" id="2825821"/>
    <lineage>
        <taxon>Viruses</taxon>
    </lineage>
</organism>
<evidence type="ECO:0000256" key="1">
    <source>
        <dbReference type="SAM" id="MobiDB-lite"/>
    </source>
</evidence>
<dbReference type="Pfam" id="PF09718">
    <property type="entry name" value="Tape_meas_lam_C"/>
    <property type="match status" value="1"/>
</dbReference>
<dbReference type="InterPro" id="IPR009628">
    <property type="entry name" value="Phage_tape_measure_N"/>
</dbReference>
<evidence type="ECO:0000259" key="2">
    <source>
        <dbReference type="Pfam" id="PF06791"/>
    </source>
</evidence>
<feature type="region of interest" description="Disordered" evidence="1">
    <location>
        <begin position="509"/>
        <end position="541"/>
    </location>
</feature>
<sequence length="1089" mass="117853">MAENTIKAGLDVTEIEYGAKKAGVALRNIGKAAKEAGKESAAGAAAVAAGYDKAGKEAERLTKKQERATQSIINSVQREIAVREAGGRGTAAYYETLARQRGADVAKIREVTKSLKQQENQLKLNNISVGQYNNAMRMVPAQFTDIFTQLAGGQSPFLIALQQGGQLRDSFGGFGNMFKGLAASINPATVALGGLVAGLGAVGKAYYDGSEESQRFSAAVILAGGSAGASAGKLLSVADSVGRTTGSWSDAREAILLFVQSGEVASENYGRFAESVVLQSKATGKSVEDLARVYEEIADDPLKAVVKFSRVYQTLNADVYEQARALVEQGRQQEAVALVQGKYSDESQQMAERVLENLGAIERGWKAIKDTAAEAWEGLKEIGRDVTLERRLFVEQEGLERAKAFAKNNPDGQRMVDQQQRVVDLLEKQIKMRDEAQKQAANIRKEQADSVRFAADFDRLRDQTQSKTEKFAREERQWQEKLNALKKHGNQTQISAAEQALARLRQQHKEELAAEKAREAKKSSRSSGNKNLFPTTSAGLRLKPGAEAGGRAFGGTYAAMHAMQQFLGDKLVRFGAVNDKYHIGKNSFHNKGLAFDMTPNLSLKSEDKAKVARQIKQYFESLGFEDGKDFNVKFEVGGQVNKNGTKSTADHWHFNWRSQEAAARFAGGVGGQAKAMARSGLFAEARERKPELTGYQKWEQEFGKRQLAASAELSLSATHLNKTYAEQLRLLSDPTYEKWSAAERKSAMDLAVKADNQADLTKEAKKYADALRELEAAEQRDFDDQLFELSLLGKTREEVERLTAARKYDKLIAEASASGASADVIKSLQTAKLDNDGRLQEQLRLVKETKDAFGDDWLAGISDGMRNYADSFGTMRESIADAVSGSLGKMSDALADFVATGKADFRSLTVSILEDLSKMMIKMALFNAMKAAGEAMSKSSGTWGTVGNAIVSAFGKKDGGIVQRFSNGGAVWGAGTATSDSIPALLSNGEFVINAASTRRHRALLEAINQNRYASGGAVGVAPQVAALGGGGVGNMTVNITINRDGSSESSVESDAEMGRQLAEALPVMIENWYVKNVVRPGGAYNQGR</sequence>
<proteinExistence type="predicted"/>
<feature type="domain" description="Bacteriophage tail tape measure C-terminal" evidence="3">
    <location>
        <begin position="856"/>
        <end position="928"/>
    </location>
</feature>
<reference evidence="4" key="1">
    <citation type="journal article" date="2021" name="Proc. Natl. Acad. Sci. U.S.A.">
        <title>A Catalog of Tens of Thousands of Viruses from Human Metagenomes Reveals Hidden Associations with Chronic Diseases.</title>
        <authorList>
            <person name="Tisza M.J."/>
            <person name="Buck C.B."/>
        </authorList>
    </citation>
    <scope>NUCLEOTIDE SEQUENCE</scope>
    <source>
        <strain evidence="4">Ctn3M15</strain>
    </source>
</reference>
<protein>
    <submittedName>
        <fullName evidence="4">Tail tape measure</fullName>
    </submittedName>
</protein>
<name>A0A8S5RL32_9VIRU</name>
<feature type="compositionally biased region" description="Polar residues" evidence="1">
    <location>
        <begin position="528"/>
        <end position="538"/>
    </location>
</feature>
<accession>A0A8S5RL32</accession>
<evidence type="ECO:0000313" key="4">
    <source>
        <dbReference type="EMBL" id="DAE32086.1"/>
    </source>
</evidence>
<dbReference type="Pfam" id="PF06791">
    <property type="entry name" value="TMP_2"/>
    <property type="match status" value="1"/>
</dbReference>
<dbReference type="SUPFAM" id="SSF55166">
    <property type="entry name" value="Hedgehog/DD-peptidase"/>
    <property type="match status" value="1"/>
</dbReference>
<dbReference type="InterPro" id="IPR006431">
    <property type="entry name" value="Phage_tape_meas_C"/>
</dbReference>
<evidence type="ECO:0000259" key="3">
    <source>
        <dbReference type="Pfam" id="PF09718"/>
    </source>
</evidence>
<feature type="compositionally biased region" description="Basic and acidic residues" evidence="1">
    <location>
        <begin position="509"/>
        <end position="522"/>
    </location>
</feature>
<dbReference type="InterPro" id="IPR009045">
    <property type="entry name" value="Zn_M74/Hedgehog-like"/>
</dbReference>
<feature type="domain" description="Bacteriophage tail tape measure N-terminal" evidence="2">
    <location>
        <begin position="126"/>
        <end position="322"/>
    </location>
</feature>
<dbReference type="EMBL" id="BK059116">
    <property type="protein sequence ID" value="DAE32086.1"/>
    <property type="molecule type" value="Genomic_DNA"/>
</dbReference>